<dbReference type="AlphaFoldDB" id="F6DTE3"/>
<keyword evidence="1" id="KW-1133">Transmembrane helix</keyword>
<proteinExistence type="predicted"/>
<dbReference type="RefSeq" id="WP_013840734.1">
    <property type="nucleotide sequence ID" value="NC_015589.1"/>
</dbReference>
<dbReference type="Proteomes" id="UP000009234">
    <property type="component" value="Chromosome"/>
</dbReference>
<evidence type="ECO:0000313" key="2">
    <source>
        <dbReference type="EMBL" id="AEG58960.1"/>
    </source>
</evidence>
<reference evidence="3" key="1">
    <citation type="submission" date="2011-05" db="EMBL/GenBank/DDBJ databases">
        <title>Complete sequence of Desulfotomaculum ruminis DSM 2154.</title>
        <authorList>
            <person name="Lucas S."/>
            <person name="Copeland A."/>
            <person name="Lapidus A."/>
            <person name="Cheng J.-F."/>
            <person name="Goodwin L."/>
            <person name="Pitluck S."/>
            <person name="Lu M."/>
            <person name="Detter J.C."/>
            <person name="Han C."/>
            <person name="Tapia R."/>
            <person name="Land M."/>
            <person name="Hauser L."/>
            <person name="Kyrpides N."/>
            <person name="Ivanova N."/>
            <person name="Mikhailova N."/>
            <person name="Pagani I."/>
            <person name="Stams A.J.M."/>
            <person name="Plugge C.M."/>
            <person name="Muyzer G."/>
            <person name="Kuever J."/>
            <person name="Parshina S.N."/>
            <person name="Ivanova A.E."/>
            <person name="Nazina T.N."/>
            <person name="Brambilla E."/>
            <person name="Spring S."/>
            <person name="Klenk H.-P."/>
            <person name="Woyke T."/>
        </authorList>
    </citation>
    <scope>NUCLEOTIDE SEQUENCE [LARGE SCALE GENOMIC DNA]</scope>
    <source>
        <strain evidence="3">ATCC 23193 / DSM 2154 / NCIB 8452 / DL</strain>
    </source>
</reference>
<dbReference type="EMBL" id="CP002780">
    <property type="protein sequence ID" value="AEG58960.1"/>
    <property type="molecule type" value="Genomic_DNA"/>
</dbReference>
<evidence type="ECO:0000256" key="1">
    <source>
        <dbReference type="SAM" id="Phobius"/>
    </source>
</evidence>
<dbReference type="HOGENOM" id="CLU_1793389_0_0_9"/>
<keyword evidence="1" id="KW-0812">Transmembrane</keyword>
<keyword evidence="3" id="KW-1185">Reference proteome</keyword>
<protein>
    <submittedName>
        <fullName evidence="2">Uncharacterized protein</fullName>
    </submittedName>
</protein>
<dbReference type="KEGG" id="dru:Desru_0675"/>
<evidence type="ECO:0000313" key="3">
    <source>
        <dbReference type="Proteomes" id="UP000009234"/>
    </source>
</evidence>
<keyword evidence="1" id="KW-0472">Membrane</keyword>
<name>F6DTE3_DESRL</name>
<sequence>MKENWKRYISYVVVLVLGIGVGIGGYWYYTVKLPEQRAYKLAQEQSERFNSMVRTGKVLSIKEKEIALQVMKKGREDITDQNLIEKIKVSDETIIQEGMDHIKPPGESFLLRDYIQEGMNVDLLVENGEALILHFDKRVGSTEK</sequence>
<organism evidence="2 3">
    <name type="scientific">Desulforamulus ruminis (strain ATCC 23193 / DSM 2154 / NCIMB 8452 / DL)</name>
    <name type="common">Desulfotomaculum ruminis</name>
    <dbReference type="NCBI Taxonomy" id="696281"/>
    <lineage>
        <taxon>Bacteria</taxon>
        <taxon>Bacillati</taxon>
        <taxon>Bacillota</taxon>
        <taxon>Clostridia</taxon>
        <taxon>Eubacteriales</taxon>
        <taxon>Peptococcaceae</taxon>
        <taxon>Desulforamulus</taxon>
    </lineage>
</organism>
<feature type="transmembrane region" description="Helical" evidence="1">
    <location>
        <begin position="9"/>
        <end position="29"/>
    </location>
</feature>
<dbReference type="STRING" id="696281.Desru_0675"/>
<accession>F6DTE3</accession>
<reference evidence="2 3" key="2">
    <citation type="journal article" date="2012" name="Stand. Genomic Sci.">
        <title>Complete genome sequence of the sulfate-reducing firmicute Desulfotomaculum ruminis type strain (DL(T)).</title>
        <authorList>
            <person name="Spring S."/>
            <person name="Visser M."/>
            <person name="Lu M."/>
            <person name="Copeland A."/>
            <person name="Lapidus A."/>
            <person name="Lucas S."/>
            <person name="Cheng J.F."/>
            <person name="Han C."/>
            <person name="Tapia R."/>
            <person name="Goodwin L.A."/>
            <person name="Pitluck S."/>
            <person name="Ivanova N."/>
            <person name="Land M."/>
            <person name="Hauser L."/>
            <person name="Larimer F."/>
            <person name="Rohde M."/>
            <person name="Goker M."/>
            <person name="Detter J.C."/>
            <person name="Kyrpides N.C."/>
            <person name="Woyke T."/>
            <person name="Schaap P.J."/>
            <person name="Plugge C.M."/>
            <person name="Muyzer G."/>
            <person name="Kuever J."/>
            <person name="Pereira I.A."/>
            <person name="Parshina S.N."/>
            <person name="Bernier-Latmani R."/>
            <person name="Stams A.J."/>
            <person name="Klenk H.P."/>
        </authorList>
    </citation>
    <scope>NUCLEOTIDE SEQUENCE [LARGE SCALE GENOMIC DNA]</scope>
    <source>
        <strain evidence="3">ATCC 23193 / DSM 2154 / NCIB 8452 / DL</strain>
    </source>
</reference>
<gene>
    <name evidence="2" type="ordered locus">Desru_0675</name>
</gene>